<keyword evidence="3" id="KW-1185">Reference proteome</keyword>
<reference evidence="2 3" key="1">
    <citation type="journal article" date="2015" name="Genome Announc.">
        <title>Expanding the biotechnology potential of lactobacilli through comparative genomics of 213 strains and associated genera.</title>
        <authorList>
            <person name="Sun Z."/>
            <person name="Harris H.M."/>
            <person name="McCann A."/>
            <person name="Guo C."/>
            <person name="Argimon S."/>
            <person name="Zhang W."/>
            <person name="Yang X."/>
            <person name="Jeffery I.B."/>
            <person name="Cooney J.C."/>
            <person name="Kagawa T.F."/>
            <person name="Liu W."/>
            <person name="Song Y."/>
            <person name="Salvetti E."/>
            <person name="Wrobel A."/>
            <person name="Rasinkangas P."/>
            <person name="Parkhill J."/>
            <person name="Rea M.C."/>
            <person name="O'Sullivan O."/>
            <person name="Ritari J."/>
            <person name="Douillard F.P."/>
            <person name="Paul Ross R."/>
            <person name="Yang R."/>
            <person name="Briner A.E."/>
            <person name="Felis G.E."/>
            <person name="de Vos W.M."/>
            <person name="Barrangou R."/>
            <person name="Klaenhammer T.R."/>
            <person name="Caufield P.W."/>
            <person name="Cui Y."/>
            <person name="Zhang H."/>
            <person name="O'Toole P.W."/>
        </authorList>
    </citation>
    <scope>NUCLEOTIDE SEQUENCE [LARGE SCALE GENOMIC DNA]</scope>
    <source>
        <strain evidence="2 3">DSM 18630</strain>
    </source>
</reference>
<keyword evidence="1" id="KW-0812">Transmembrane</keyword>
<dbReference type="OrthoDB" id="9947581at2"/>
<comment type="caution">
    <text evidence="2">The sequence shown here is derived from an EMBL/GenBank/DDBJ whole genome shotgun (WGS) entry which is preliminary data.</text>
</comment>
<keyword evidence="1" id="KW-0472">Membrane</keyword>
<keyword evidence="1" id="KW-1133">Transmembrane helix</keyword>
<feature type="transmembrane region" description="Helical" evidence="1">
    <location>
        <begin position="7"/>
        <end position="27"/>
    </location>
</feature>
<dbReference type="RefSeq" id="WP_057870796.1">
    <property type="nucleotide sequence ID" value="NZ_AZGB01000003.1"/>
</dbReference>
<organism evidence="2 3">
    <name type="scientific">Liquorilactobacillus ghanensis DSM 18630</name>
    <dbReference type="NCBI Taxonomy" id="1423750"/>
    <lineage>
        <taxon>Bacteria</taxon>
        <taxon>Bacillati</taxon>
        <taxon>Bacillota</taxon>
        <taxon>Bacilli</taxon>
        <taxon>Lactobacillales</taxon>
        <taxon>Lactobacillaceae</taxon>
        <taxon>Liquorilactobacillus</taxon>
    </lineage>
</organism>
<feature type="transmembrane region" description="Helical" evidence="1">
    <location>
        <begin position="47"/>
        <end position="73"/>
    </location>
</feature>
<evidence type="ECO:0000313" key="3">
    <source>
        <dbReference type="Proteomes" id="UP000051451"/>
    </source>
</evidence>
<sequence>MSKIKHFSSSLIVAIIFSILSLYVYLAGGNTANAWFELTNNPNETSINVGSSFLLLFLIVSLVAWINTGVTYLKHKKS</sequence>
<dbReference type="STRING" id="1423750.FC89_GL002124"/>
<protein>
    <submittedName>
        <fullName evidence="2">Uncharacterized protein</fullName>
    </submittedName>
</protein>
<evidence type="ECO:0000313" key="2">
    <source>
        <dbReference type="EMBL" id="KRM08012.1"/>
    </source>
</evidence>
<dbReference type="AlphaFoldDB" id="A0A0R1W149"/>
<dbReference type="PATRIC" id="fig|1423750.3.peg.2164"/>
<gene>
    <name evidence="2" type="ORF">FC89_GL002124</name>
</gene>
<evidence type="ECO:0000256" key="1">
    <source>
        <dbReference type="SAM" id="Phobius"/>
    </source>
</evidence>
<dbReference type="GeneID" id="98318060"/>
<accession>A0A0R1W149</accession>
<name>A0A0R1W149_9LACO</name>
<proteinExistence type="predicted"/>
<dbReference type="Proteomes" id="UP000051451">
    <property type="component" value="Unassembled WGS sequence"/>
</dbReference>
<dbReference type="EMBL" id="AZGB01000003">
    <property type="protein sequence ID" value="KRM08012.1"/>
    <property type="molecule type" value="Genomic_DNA"/>
</dbReference>